<dbReference type="Proteomes" id="UP000245014">
    <property type="component" value="Unassembled WGS sequence"/>
</dbReference>
<name>A0A2U2BYM9_9BACT</name>
<accession>A0A2U2BYM9</accession>
<evidence type="ECO:0000313" key="2">
    <source>
        <dbReference type="Proteomes" id="UP000245014"/>
    </source>
</evidence>
<gene>
    <name evidence="1" type="ORF">DF188_09135</name>
</gene>
<evidence type="ECO:0000313" key="1">
    <source>
        <dbReference type="EMBL" id="PWE19808.1"/>
    </source>
</evidence>
<proteinExistence type="predicted"/>
<dbReference type="RefSeq" id="WP_109066681.1">
    <property type="nucleotide sequence ID" value="NZ_QEYG01000105.1"/>
</dbReference>
<reference evidence="1 2" key="1">
    <citation type="submission" date="2018-05" db="EMBL/GenBank/DDBJ databases">
        <title>Antimicrobial susceptibility testing and genomic analysis of Arcobacter skirrowii strains and one Arcobacter butzleri isolated from German poultry farms.</title>
        <authorList>
            <person name="Haenel I."/>
            <person name="Hotzel H."/>
            <person name="Tomaso H."/>
            <person name="Busch A."/>
        </authorList>
    </citation>
    <scope>NUCLEOTIDE SEQUENCE [LARGE SCALE GENOMIC DNA]</scope>
    <source>
        <strain evidence="2">v</strain>
    </source>
</reference>
<comment type="caution">
    <text evidence="1">The sequence shown here is derived from an EMBL/GenBank/DDBJ whole genome shotgun (WGS) entry which is preliminary data.</text>
</comment>
<organism evidence="1 2">
    <name type="scientific">Aliarcobacter skirrowii</name>
    <dbReference type="NCBI Taxonomy" id="28200"/>
    <lineage>
        <taxon>Bacteria</taxon>
        <taxon>Pseudomonadati</taxon>
        <taxon>Campylobacterota</taxon>
        <taxon>Epsilonproteobacteria</taxon>
        <taxon>Campylobacterales</taxon>
        <taxon>Arcobacteraceae</taxon>
        <taxon>Aliarcobacter</taxon>
    </lineage>
</organism>
<sequence>MKEIKNLLIINSPLILLNALEAISYFKLKNILIVAIYNRSINNEKQIETILEKLNVEEIIRVHFGNSSKFTKYIELIKELQKNEYNNVFTGEIEDNFRIIISNIKKERLFFIDEGLDTVLDYENKFKKNLVNNYKLREIRYLFKGFKIKLRDSISFFTYYDFSPIGNGIVVKNKLENLKSNFINNNENYNNVLFFFGQPKNIFNNEDDIYKVIGEVINKNKNKRIIYFPHREEGELSKTIKSIYNNVVIMDIKQPIEKYFIENGIYPKHVISYASTALITTKILYEECIVEYIKVCEPNIKLYSVEELNIKYKYFEKNNILPFNGIKYDNY</sequence>
<protein>
    <submittedName>
        <fullName evidence="1">Uncharacterized protein</fullName>
    </submittedName>
</protein>
<dbReference type="EMBL" id="QEYI01000010">
    <property type="protein sequence ID" value="PWE19808.1"/>
    <property type="molecule type" value="Genomic_DNA"/>
</dbReference>
<dbReference type="AlphaFoldDB" id="A0A2U2BYM9"/>